<organism evidence="1 2">
    <name type="scientific">Nocardioides anomalus</name>
    <dbReference type="NCBI Taxonomy" id="2712223"/>
    <lineage>
        <taxon>Bacteria</taxon>
        <taxon>Bacillati</taxon>
        <taxon>Actinomycetota</taxon>
        <taxon>Actinomycetes</taxon>
        <taxon>Propionibacteriales</taxon>
        <taxon>Nocardioidaceae</taxon>
        <taxon>Nocardioides</taxon>
    </lineage>
</organism>
<dbReference type="EMBL" id="CP049257">
    <property type="protein sequence ID" value="QIG42057.1"/>
    <property type="molecule type" value="Genomic_DNA"/>
</dbReference>
<proteinExistence type="predicted"/>
<dbReference type="AlphaFoldDB" id="A0A6G6WA71"/>
<evidence type="ECO:0000313" key="2">
    <source>
        <dbReference type="Proteomes" id="UP000502996"/>
    </source>
</evidence>
<reference evidence="1 2" key="1">
    <citation type="submission" date="2020-02" db="EMBL/GenBank/DDBJ databases">
        <title>Full genome sequence of Nocardioides sp. R-3366.</title>
        <authorList>
            <person name="Im W.-T."/>
        </authorList>
    </citation>
    <scope>NUCLEOTIDE SEQUENCE [LARGE SCALE GENOMIC DNA]</scope>
    <source>
        <strain evidence="1 2">R-3366</strain>
    </source>
</reference>
<name>A0A6G6WA71_9ACTN</name>
<dbReference type="KEGG" id="nano:G5V58_04075"/>
<gene>
    <name evidence="1" type="ORF">G5V58_04075</name>
</gene>
<evidence type="ECO:0000313" key="1">
    <source>
        <dbReference type="EMBL" id="QIG42057.1"/>
    </source>
</evidence>
<keyword evidence="2" id="KW-1185">Reference proteome</keyword>
<accession>A0A6G6WA71</accession>
<dbReference type="RefSeq" id="WP_165228991.1">
    <property type="nucleotide sequence ID" value="NZ_CP049257.1"/>
</dbReference>
<sequence length="60" mass="6619">MVEPPPDRDQLLRVVDEELELAAAGDQEDLETVEYEARLRGLRGAITQAGPDGLASERTR</sequence>
<protein>
    <submittedName>
        <fullName evidence="1">Uncharacterized protein</fullName>
    </submittedName>
</protein>
<dbReference type="Proteomes" id="UP000502996">
    <property type="component" value="Chromosome"/>
</dbReference>